<dbReference type="STRING" id="1120976.SAMN03080606_03759"/>
<accession>A0A1G5KTF6</accession>
<sequence>MKENPQIGIVLKNPKPISHYESAACLGANLLLFSPSGIIWRKQKIKGLLFSDGVWKKTYCSFPLAVYNRCYSSKSSLAKKLESVIGREKVFNHITRFDKWKIYRILKNSEVHEYLPDTYRYNQENMLNLLRKYKKLVLKPSRGYLGRSVYRLELAGNSEMQLFFKTNIPRLTTTSQTDFIEEIKKITGTRSFILQQFISLEEKDKQVYDIRMVVQKNISGKWDVSGGCSRQSLANYYLTNSIRRVKSFDKLIAEDNLVSEELIEQIKNISLKAAVRIEEGLGHMGEISVDFGVDFQGKLWIIEANGKPQKILIDKLKDDELSARVYLRPLEYAFYLAGGTKNKGEFQ</sequence>
<feature type="domain" description="ATP-grasp" evidence="2">
    <location>
        <begin position="107"/>
        <end position="336"/>
    </location>
</feature>
<dbReference type="AlphaFoldDB" id="A0A1G5KTF6"/>
<dbReference type="SUPFAM" id="SSF56059">
    <property type="entry name" value="Glutathione synthetase ATP-binding domain-like"/>
    <property type="match status" value="1"/>
</dbReference>
<organism evidence="3 4">
    <name type="scientific">Alkaliphilus peptidifermentans DSM 18978</name>
    <dbReference type="NCBI Taxonomy" id="1120976"/>
    <lineage>
        <taxon>Bacteria</taxon>
        <taxon>Bacillati</taxon>
        <taxon>Bacillota</taxon>
        <taxon>Clostridia</taxon>
        <taxon>Peptostreptococcales</taxon>
        <taxon>Natronincolaceae</taxon>
        <taxon>Alkaliphilus</taxon>
    </lineage>
</organism>
<dbReference type="OrthoDB" id="1809801at2"/>
<evidence type="ECO:0000259" key="2">
    <source>
        <dbReference type="PROSITE" id="PS50975"/>
    </source>
</evidence>
<gene>
    <name evidence="3" type="ORF">SAMN03080606_03759</name>
</gene>
<name>A0A1G5KTF6_9FIRM</name>
<dbReference type="GO" id="GO:0046872">
    <property type="term" value="F:metal ion binding"/>
    <property type="evidence" value="ECO:0007669"/>
    <property type="project" value="InterPro"/>
</dbReference>
<keyword evidence="1" id="KW-0067">ATP-binding</keyword>
<keyword evidence="4" id="KW-1185">Reference proteome</keyword>
<dbReference type="GO" id="GO:0005524">
    <property type="term" value="F:ATP binding"/>
    <property type="evidence" value="ECO:0007669"/>
    <property type="project" value="UniProtKB-UniRule"/>
</dbReference>
<reference evidence="3 4" key="1">
    <citation type="submission" date="2016-10" db="EMBL/GenBank/DDBJ databases">
        <authorList>
            <person name="de Groot N.N."/>
        </authorList>
    </citation>
    <scope>NUCLEOTIDE SEQUENCE [LARGE SCALE GENOMIC DNA]</scope>
    <source>
        <strain evidence="3 4">DSM 18978</strain>
    </source>
</reference>
<dbReference type="InterPro" id="IPR026838">
    <property type="entry name" value="YheC/D"/>
</dbReference>
<dbReference type="InterPro" id="IPR011761">
    <property type="entry name" value="ATP-grasp"/>
</dbReference>
<protein>
    <submittedName>
        <fullName evidence="3">YheC/D like ATP-grasp</fullName>
    </submittedName>
</protein>
<evidence type="ECO:0000313" key="4">
    <source>
        <dbReference type="Proteomes" id="UP000198636"/>
    </source>
</evidence>
<dbReference type="Proteomes" id="UP000198636">
    <property type="component" value="Unassembled WGS sequence"/>
</dbReference>
<keyword evidence="1" id="KW-0547">Nucleotide-binding</keyword>
<dbReference type="EMBL" id="FMUS01000031">
    <property type="protein sequence ID" value="SCZ03877.1"/>
    <property type="molecule type" value="Genomic_DNA"/>
</dbReference>
<dbReference type="RefSeq" id="WP_091546703.1">
    <property type="nucleotide sequence ID" value="NZ_FMUS01000031.1"/>
</dbReference>
<proteinExistence type="predicted"/>
<dbReference type="PROSITE" id="PS50975">
    <property type="entry name" value="ATP_GRASP"/>
    <property type="match status" value="1"/>
</dbReference>
<evidence type="ECO:0000256" key="1">
    <source>
        <dbReference type="PROSITE-ProRule" id="PRU00409"/>
    </source>
</evidence>
<dbReference type="Pfam" id="PF14398">
    <property type="entry name" value="ATPgrasp_YheCD"/>
    <property type="match status" value="1"/>
</dbReference>
<evidence type="ECO:0000313" key="3">
    <source>
        <dbReference type="EMBL" id="SCZ03877.1"/>
    </source>
</evidence>